<dbReference type="InterPro" id="IPR000700">
    <property type="entry name" value="PAS-assoc_C"/>
</dbReference>
<evidence type="ECO:0000256" key="1">
    <source>
        <dbReference type="SAM" id="Phobius"/>
    </source>
</evidence>
<keyword evidence="7" id="KW-1185">Reference proteome</keyword>
<dbReference type="InterPro" id="IPR000160">
    <property type="entry name" value="GGDEF_dom"/>
</dbReference>
<evidence type="ECO:0000259" key="4">
    <source>
        <dbReference type="PROSITE" id="PS50883"/>
    </source>
</evidence>
<evidence type="ECO:0000259" key="3">
    <source>
        <dbReference type="PROSITE" id="PS50113"/>
    </source>
</evidence>
<evidence type="ECO:0000313" key="6">
    <source>
        <dbReference type="EMBL" id="MEX6429983.1"/>
    </source>
</evidence>
<comment type="caution">
    <text evidence="6">The sequence shown here is derived from an EMBL/GenBank/DDBJ whole genome shotgun (WGS) entry which is preliminary data.</text>
</comment>
<feature type="domain" description="EAL" evidence="4">
    <location>
        <begin position="578"/>
        <end position="834"/>
    </location>
</feature>
<dbReference type="InterPro" id="IPR013767">
    <property type="entry name" value="PAS_fold"/>
</dbReference>
<dbReference type="InterPro" id="IPR035965">
    <property type="entry name" value="PAS-like_dom_sf"/>
</dbReference>
<dbReference type="NCBIfam" id="TIGR00229">
    <property type="entry name" value="sensory_box"/>
    <property type="match status" value="2"/>
</dbReference>
<dbReference type="InterPro" id="IPR029787">
    <property type="entry name" value="Nucleotide_cyclase"/>
</dbReference>
<dbReference type="InterPro" id="IPR052155">
    <property type="entry name" value="Biofilm_reg_signaling"/>
</dbReference>
<dbReference type="SUPFAM" id="SSF141868">
    <property type="entry name" value="EAL domain-like"/>
    <property type="match status" value="1"/>
</dbReference>
<keyword evidence="1" id="KW-0812">Transmembrane</keyword>
<evidence type="ECO:0000259" key="5">
    <source>
        <dbReference type="PROSITE" id="PS50887"/>
    </source>
</evidence>
<accession>A0ABV3Y343</accession>
<dbReference type="PROSITE" id="PS50883">
    <property type="entry name" value="EAL"/>
    <property type="match status" value="1"/>
</dbReference>
<dbReference type="Gene3D" id="3.30.70.270">
    <property type="match status" value="1"/>
</dbReference>
<name>A0ABV3Y343_9ACTN</name>
<evidence type="ECO:0000259" key="2">
    <source>
        <dbReference type="PROSITE" id="PS50112"/>
    </source>
</evidence>
<feature type="transmembrane region" description="Helical" evidence="1">
    <location>
        <begin position="110"/>
        <end position="130"/>
    </location>
</feature>
<dbReference type="PANTHER" id="PTHR44757:SF2">
    <property type="entry name" value="BIOFILM ARCHITECTURE MAINTENANCE PROTEIN MBAA"/>
    <property type="match status" value="1"/>
</dbReference>
<dbReference type="SMART" id="SM00052">
    <property type="entry name" value="EAL"/>
    <property type="match status" value="1"/>
</dbReference>
<keyword evidence="1" id="KW-0472">Membrane</keyword>
<dbReference type="SMART" id="SM00267">
    <property type="entry name" value="GGDEF"/>
    <property type="match status" value="1"/>
</dbReference>
<protein>
    <submittedName>
        <fullName evidence="6">Bifunctional diguanylate cyclase/phosphodiesterase</fullName>
    </submittedName>
</protein>
<feature type="domain" description="PAC" evidence="3">
    <location>
        <begin position="224"/>
        <end position="276"/>
    </location>
</feature>
<dbReference type="Pfam" id="PF13426">
    <property type="entry name" value="PAS_9"/>
    <property type="match status" value="1"/>
</dbReference>
<feature type="domain" description="PAS" evidence="2">
    <location>
        <begin position="150"/>
        <end position="220"/>
    </location>
</feature>
<dbReference type="RefSeq" id="WP_369084592.1">
    <property type="nucleotide sequence ID" value="NZ_JBFSHR010000031.1"/>
</dbReference>
<reference evidence="6 7" key="1">
    <citation type="submission" date="2024-07" db="EMBL/GenBank/DDBJ databases">
        <title>Draft Genome Sequence of Ferrimicrobium acidiphilum Strain YE2023, Isolated from a Pulp of Bioleach Reactor.</title>
        <authorList>
            <person name="Elkina Y.A."/>
            <person name="Bulaeva A.G."/>
            <person name="Beletsky A.V."/>
            <person name="Mardanov A.V."/>
        </authorList>
    </citation>
    <scope>NUCLEOTIDE SEQUENCE [LARGE SCALE GENOMIC DNA]</scope>
    <source>
        <strain evidence="6 7">YE2023</strain>
    </source>
</reference>
<feature type="domain" description="GGDEF" evidence="5">
    <location>
        <begin position="435"/>
        <end position="569"/>
    </location>
</feature>
<dbReference type="PROSITE" id="PS50113">
    <property type="entry name" value="PAC"/>
    <property type="match status" value="2"/>
</dbReference>
<dbReference type="Pfam" id="PF00563">
    <property type="entry name" value="EAL"/>
    <property type="match status" value="1"/>
</dbReference>
<dbReference type="NCBIfam" id="TIGR00254">
    <property type="entry name" value="GGDEF"/>
    <property type="match status" value="1"/>
</dbReference>
<feature type="domain" description="PAC" evidence="3">
    <location>
        <begin position="350"/>
        <end position="403"/>
    </location>
</feature>
<dbReference type="InterPro" id="IPR001633">
    <property type="entry name" value="EAL_dom"/>
</dbReference>
<feature type="transmembrane region" description="Helical" evidence="1">
    <location>
        <begin position="32"/>
        <end position="53"/>
    </location>
</feature>
<dbReference type="CDD" id="cd01949">
    <property type="entry name" value="GGDEF"/>
    <property type="match status" value="1"/>
</dbReference>
<dbReference type="InterPro" id="IPR000014">
    <property type="entry name" value="PAS"/>
</dbReference>
<dbReference type="Pfam" id="PF00989">
    <property type="entry name" value="PAS"/>
    <property type="match status" value="1"/>
</dbReference>
<dbReference type="Gene3D" id="3.30.450.20">
    <property type="entry name" value="PAS domain"/>
    <property type="match status" value="2"/>
</dbReference>
<dbReference type="PROSITE" id="PS50887">
    <property type="entry name" value="GGDEF"/>
    <property type="match status" value="1"/>
</dbReference>
<gene>
    <name evidence="6" type="ORF">AB6A68_09050</name>
</gene>
<dbReference type="Pfam" id="PF00990">
    <property type="entry name" value="GGDEF"/>
    <property type="match status" value="1"/>
</dbReference>
<dbReference type="SMART" id="SM00086">
    <property type="entry name" value="PAC"/>
    <property type="match status" value="2"/>
</dbReference>
<sequence>MIEPPDASVAHQPSFEDTLVEFLHPPWSNRRFWLTQALVVIVFTLHLLGALAYNDGMSPVPGFAWILLLLVPVVYAGVTLGVAGSLGTAILGIVLMLPVDLVLRHTTTEMWGAGSIYLMAIGIAMLTGVASGRSRSMAEMQAIAEATAEEEQRFRLAFDDNPIAMAVVDLEGCLIRVNPSLCALLGRSADDLVGTSFVDYTHPDDREVGANLNRRLESGEVSQVRYTKRLINKDGEAVYAEIARSLAKDRDGVPRYIIASIRDLTAEREAARTVAESELRFRLAFENNMAGMVLHDQDGRFIDANEAFCRLVGYDVAELAAKGSALFLFPEDAEAAASDRKKLFTGGEASTQNVRRYRHSSGKILYVEVARSTIRDEDGNPLFTVTTIRDITAERTLTEQLSHQALHDSLTGLPNRVLLMDRISHAQEKVGRDGGLNALFLFDLDDFKGVNDTYGHLMGDQILVAVADRLRTMLRSSDTLCRLAGDEFVYLAEDLKAVADAEVLARRIIDVLSEPFALDNSTVERSASMGVVVWDAHGDKNAGELMQAADTAMYEAKRLGKARYAVYTTDMGARVATSFRLAQDLPLAAAHGELSMLYQPIVDLNSGHIVGWEALMRWRHPQQGWISPVTFIPLAEQNDLILKLGRFALTESLAQATTWSNQPSASSPPYIAINLSARHFHDPGLVPMVQEALKAYDFPPERLVIEITESVALFDVDSAERVINRLDRLGTTLSLDDFGTGYSSLSYLAKLHPKIIKIDRSFVSPPTKGPYLQRTLEAIISLCQALKIHAIAEGIETASQLGELRSLGCEFGQGFLFSSAVSASEIDDTQASVLRNWERAVSAITTAASMQP</sequence>
<feature type="domain" description="PAS" evidence="2">
    <location>
        <begin position="277"/>
        <end position="347"/>
    </location>
</feature>
<dbReference type="PROSITE" id="PS50112">
    <property type="entry name" value="PAS"/>
    <property type="match status" value="2"/>
</dbReference>
<dbReference type="PANTHER" id="PTHR44757">
    <property type="entry name" value="DIGUANYLATE CYCLASE DGCP"/>
    <property type="match status" value="1"/>
</dbReference>
<organism evidence="6 7">
    <name type="scientific">Ferrimicrobium acidiphilum</name>
    <dbReference type="NCBI Taxonomy" id="121039"/>
    <lineage>
        <taxon>Bacteria</taxon>
        <taxon>Bacillati</taxon>
        <taxon>Actinomycetota</taxon>
        <taxon>Acidimicrobiia</taxon>
        <taxon>Acidimicrobiales</taxon>
        <taxon>Acidimicrobiaceae</taxon>
        <taxon>Ferrimicrobium</taxon>
    </lineage>
</organism>
<dbReference type="InterPro" id="IPR043128">
    <property type="entry name" value="Rev_trsase/Diguanyl_cyclase"/>
</dbReference>
<dbReference type="Gene3D" id="3.20.20.450">
    <property type="entry name" value="EAL domain"/>
    <property type="match status" value="1"/>
</dbReference>
<dbReference type="CDD" id="cd01948">
    <property type="entry name" value="EAL"/>
    <property type="match status" value="1"/>
</dbReference>
<proteinExistence type="predicted"/>
<dbReference type="Proteomes" id="UP001560267">
    <property type="component" value="Unassembled WGS sequence"/>
</dbReference>
<dbReference type="InterPro" id="IPR001610">
    <property type="entry name" value="PAC"/>
</dbReference>
<dbReference type="EMBL" id="JBFSHR010000031">
    <property type="protein sequence ID" value="MEX6429983.1"/>
    <property type="molecule type" value="Genomic_DNA"/>
</dbReference>
<evidence type="ECO:0000313" key="7">
    <source>
        <dbReference type="Proteomes" id="UP001560267"/>
    </source>
</evidence>
<dbReference type="InterPro" id="IPR035919">
    <property type="entry name" value="EAL_sf"/>
</dbReference>
<keyword evidence="1" id="KW-1133">Transmembrane helix</keyword>
<dbReference type="SMART" id="SM00091">
    <property type="entry name" value="PAS"/>
    <property type="match status" value="2"/>
</dbReference>
<feature type="transmembrane region" description="Helical" evidence="1">
    <location>
        <begin position="65"/>
        <end position="98"/>
    </location>
</feature>
<dbReference type="CDD" id="cd00130">
    <property type="entry name" value="PAS"/>
    <property type="match status" value="2"/>
</dbReference>
<dbReference type="SUPFAM" id="SSF55073">
    <property type="entry name" value="Nucleotide cyclase"/>
    <property type="match status" value="1"/>
</dbReference>
<dbReference type="SUPFAM" id="SSF55785">
    <property type="entry name" value="PYP-like sensor domain (PAS domain)"/>
    <property type="match status" value="2"/>
</dbReference>